<dbReference type="GO" id="GO:0015078">
    <property type="term" value="F:proton transmembrane transporter activity"/>
    <property type="evidence" value="ECO:0007669"/>
    <property type="project" value="InterPro"/>
</dbReference>
<dbReference type="GO" id="GO:0033177">
    <property type="term" value="C:proton-transporting two-sector ATPase complex, proton-transporting domain"/>
    <property type="evidence" value="ECO:0007669"/>
    <property type="project" value="InterPro"/>
</dbReference>
<protein>
    <submittedName>
        <fullName evidence="7">V-type ATP synthase subunit K</fullName>
    </submittedName>
</protein>
<dbReference type="NCBIfam" id="NF005174">
    <property type="entry name" value="PRK06649.1"/>
    <property type="match status" value="1"/>
</dbReference>
<evidence type="ECO:0000259" key="6">
    <source>
        <dbReference type="Pfam" id="PF00137"/>
    </source>
</evidence>
<dbReference type="Pfam" id="PF00137">
    <property type="entry name" value="ATP-synt_C"/>
    <property type="match status" value="1"/>
</dbReference>
<dbReference type="AlphaFoldDB" id="A0A4S1E2H8"/>
<dbReference type="Gene3D" id="1.20.120.610">
    <property type="entry name" value="lithium bound rotor ring of v- atpase"/>
    <property type="match status" value="1"/>
</dbReference>
<dbReference type="InterPro" id="IPR002379">
    <property type="entry name" value="ATPase_proteolipid_c-like_dom"/>
</dbReference>
<dbReference type="InterPro" id="IPR035921">
    <property type="entry name" value="F/V-ATP_Csub_sf"/>
</dbReference>
<gene>
    <name evidence="7" type="ORF">EM932_01670</name>
</gene>
<sequence>MGFLAFIETTVQGLGDMGMSLSIAAIGSAIGTGIAGMAAIGAWKKMITSGQKAATALLIFVGAPLSQVIYGMILKNAIADANLSPDSYVWQIIIGLFAGAAMAGSAIFQGKAGARACDAIASGANDTAKYIMIIGVVETVALFVMIFTMTGLPIVQ</sequence>
<evidence type="ECO:0000256" key="5">
    <source>
        <dbReference type="SAM" id="Phobius"/>
    </source>
</evidence>
<evidence type="ECO:0000256" key="4">
    <source>
        <dbReference type="ARBA" id="ARBA00023136"/>
    </source>
</evidence>
<dbReference type="OrthoDB" id="9806679at2"/>
<comment type="caution">
    <text evidence="7">The sequence shown here is derived from an EMBL/GenBank/DDBJ whole genome shotgun (WGS) entry which is preliminary data.</text>
</comment>
<feature type="transmembrane region" description="Helical" evidence="5">
    <location>
        <begin position="130"/>
        <end position="155"/>
    </location>
</feature>
<feature type="transmembrane region" description="Helical" evidence="5">
    <location>
        <begin position="88"/>
        <end position="109"/>
    </location>
</feature>
<proteinExistence type="predicted"/>
<keyword evidence="3 5" id="KW-1133">Transmembrane helix</keyword>
<accession>A0A4S1E2H8</accession>
<reference evidence="7 8" key="1">
    <citation type="submission" date="2019-04" db="EMBL/GenBank/DDBJ databases">
        <authorList>
            <person name="Liu A."/>
        </authorList>
    </citation>
    <scope>NUCLEOTIDE SEQUENCE [LARGE SCALE GENOMIC DNA]</scope>
    <source>
        <strain evidence="7 8">RZ03</strain>
    </source>
</reference>
<organism evidence="7 8">
    <name type="scientific">Flavivirga rizhaonensis</name>
    <dbReference type="NCBI Taxonomy" id="2559571"/>
    <lineage>
        <taxon>Bacteria</taxon>
        <taxon>Pseudomonadati</taxon>
        <taxon>Bacteroidota</taxon>
        <taxon>Flavobacteriia</taxon>
        <taxon>Flavobacteriales</taxon>
        <taxon>Flavobacteriaceae</taxon>
        <taxon>Flavivirga</taxon>
    </lineage>
</organism>
<name>A0A4S1E2H8_9FLAO</name>
<feature type="domain" description="V-ATPase proteolipid subunit C-like" evidence="6">
    <location>
        <begin position="93"/>
        <end position="149"/>
    </location>
</feature>
<evidence type="ECO:0000313" key="8">
    <source>
        <dbReference type="Proteomes" id="UP000307602"/>
    </source>
</evidence>
<feature type="transmembrane region" description="Helical" evidence="5">
    <location>
        <begin position="20"/>
        <end position="43"/>
    </location>
</feature>
<dbReference type="SUPFAM" id="SSF81333">
    <property type="entry name" value="F1F0 ATP synthase subunit C"/>
    <property type="match status" value="1"/>
</dbReference>
<evidence type="ECO:0000313" key="7">
    <source>
        <dbReference type="EMBL" id="TGV04856.1"/>
    </source>
</evidence>
<feature type="transmembrane region" description="Helical" evidence="5">
    <location>
        <begin position="55"/>
        <end position="73"/>
    </location>
</feature>
<keyword evidence="8" id="KW-1185">Reference proteome</keyword>
<comment type="subcellular location">
    <subcellularLocation>
        <location evidence="1">Membrane</location>
        <topology evidence="1">Multi-pass membrane protein</topology>
    </subcellularLocation>
</comment>
<keyword evidence="4 5" id="KW-0472">Membrane</keyword>
<evidence type="ECO:0000256" key="1">
    <source>
        <dbReference type="ARBA" id="ARBA00004141"/>
    </source>
</evidence>
<dbReference type="Proteomes" id="UP000307602">
    <property type="component" value="Unassembled WGS sequence"/>
</dbReference>
<dbReference type="EMBL" id="SRSO01000001">
    <property type="protein sequence ID" value="TGV04856.1"/>
    <property type="molecule type" value="Genomic_DNA"/>
</dbReference>
<evidence type="ECO:0000256" key="2">
    <source>
        <dbReference type="ARBA" id="ARBA00022692"/>
    </source>
</evidence>
<evidence type="ECO:0000256" key="3">
    <source>
        <dbReference type="ARBA" id="ARBA00022989"/>
    </source>
</evidence>
<dbReference type="RefSeq" id="WP_135874805.1">
    <property type="nucleotide sequence ID" value="NZ_SRSO01000001.1"/>
</dbReference>
<keyword evidence="2 5" id="KW-0812">Transmembrane</keyword>